<organism evidence="5 6">
    <name type="scientific">Marinobacter mobilis</name>
    <dbReference type="NCBI Taxonomy" id="488533"/>
    <lineage>
        <taxon>Bacteria</taxon>
        <taxon>Pseudomonadati</taxon>
        <taxon>Pseudomonadota</taxon>
        <taxon>Gammaproteobacteria</taxon>
        <taxon>Pseudomonadales</taxon>
        <taxon>Marinobacteraceae</taxon>
        <taxon>Marinobacter</taxon>
    </lineage>
</organism>
<evidence type="ECO:0000259" key="2">
    <source>
        <dbReference type="Pfam" id="PF16538"/>
    </source>
</evidence>
<reference evidence="5 6" key="1">
    <citation type="submission" date="2016-10" db="EMBL/GenBank/DDBJ databases">
        <authorList>
            <person name="de Groot N.N."/>
        </authorList>
    </citation>
    <scope>NUCLEOTIDE SEQUENCE [LARGE SCALE GENOMIC DNA]</scope>
    <source>
        <strain evidence="5 6">CGMCC 1.7059</strain>
    </source>
</reference>
<dbReference type="InterPro" id="IPR032370">
    <property type="entry name" value="FlgT_N"/>
</dbReference>
<keyword evidence="5" id="KW-0966">Cell projection</keyword>
<protein>
    <submittedName>
        <fullName evidence="5">Flagellar assembly protein T, N-terminal domain</fullName>
    </submittedName>
</protein>
<dbReference type="EMBL" id="FNNE01000001">
    <property type="protein sequence ID" value="SDW12122.1"/>
    <property type="molecule type" value="Genomic_DNA"/>
</dbReference>
<dbReference type="RefSeq" id="WP_091811222.1">
    <property type="nucleotide sequence ID" value="NZ_FNNE01000001.1"/>
</dbReference>
<dbReference type="Pfam" id="PF16538">
    <property type="entry name" value="FlgT_C"/>
    <property type="match status" value="1"/>
</dbReference>
<dbReference type="Gene3D" id="2.40.10.410">
    <property type="entry name" value="FlgT, C-terminal domain"/>
    <property type="match status" value="1"/>
</dbReference>
<dbReference type="Pfam" id="PF16539">
    <property type="entry name" value="FlgT_M"/>
    <property type="match status" value="1"/>
</dbReference>
<dbReference type="InterPro" id="IPR032388">
    <property type="entry name" value="FlgT_C"/>
</dbReference>
<dbReference type="STRING" id="488533.SAMN04487960_101362"/>
<dbReference type="Pfam" id="PF16548">
    <property type="entry name" value="FlgT_N"/>
    <property type="match status" value="1"/>
</dbReference>
<dbReference type="InterPro" id="IPR032386">
    <property type="entry name" value="FlgT_M"/>
</dbReference>
<name>A0A1H2QY39_9GAMM</name>
<dbReference type="Gene3D" id="3.30.1660.40">
    <property type="entry name" value="FlgT, N-terminal domain"/>
    <property type="match status" value="1"/>
</dbReference>
<evidence type="ECO:0000259" key="3">
    <source>
        <dbReference type="Pfam" id="PF16539"/>
    </source>
</evidence>
<dbReference type="AlphaFoldDB" id="A0A1H2QY39"/>
<proteinExistence type="predicted"/>
<keyword evidence="1" id="KW-0732">Signal</keyword>
<dbReference type="OrthoDB" id="8778507at2"/>
<feature type="chain" id="PRO_5011575564" evidence="1">
    <location>
        <begin position="29"/>
        <end position="405"/>
    </location>
</feature>
<feature type="domain" description="Flagellar assembly protein T middle" evidence="3">
    <location>
        <begin position="123"/>
        <end position="281"/>
    </location>
</feature>
<keyword evidence="6" id="KW-1185">Reference proteome</keyword>
<evidence type="ECO:0000259" key="4">
    <source>
        <dbReference type="Pfam" id="PF16548"/>
    </source>
</evidence>
<gene>
    <name evidence="5" type="ORF">SAMN04487960_101362</name>
</gene>
<evidence type="ECO:0000313" key="6">
    <source>
        <dbReference type="Proteomes" id="UP000199675"/>
    </source>
</evidence>
<feature type="domain" description="Flagellar assembly protein T C-terminal" evidence="2">
    <location>
        <begin position="329"/>
        <end position="403"/>
    </location>
</feature>
<keyword evidence="5" id="KW-0969">Cilium</keyword>
<dbReference type="Gene3D" id="3.40.50.10610">
    <property type="entry name" value="ABC-type transport auxiliary lipoprotein component"/>
    <property type="match status" value="1"/>
</dbReference>
<feature type="domain" description="Flagellar assembly protein T N-terminal" evidence="4">
    <location>
        <begin position="30"/>
        <end position="116"/>
    </location>
</feature>
<accession>A0A1H2QY39</accession>
<evidence type="ECO:0000256" key="1">
    <source>
        <dbReference type="SAM" id="SignalP"/>
    </source>
</evidence>
<dbReference type="InterPro" id="IPR038180">
    <property type="entry name" value="FlgT_N_sf"/>
</dbReference>
<keyword evidence="5" id="KW-0282">Flagellum</keyword>
<feature type="signal peptide" evidence="1">
    <location>
        <begin position="1"/>
        <end position="28"/>
    </location>
</feature>
<dbReference type="Proteomes" id="UP000199675">
    <property type="component" value="Unassembled WGS sequence"/>
</dbReference>
<dbReference type="InterPro" id="IPR038165">
    <property type="entry name" value="FlgT_C_sf"/>
</dbReference>
<sequence>MKRIGTKALAKAVVFALMAFVLPAGGHAVVLEGVGHGVIQNGDLDRARAAARESALRDVALQYEARINSSDTLNNGVVTDSRLTVSATAKARDVRVISEQQVGNMLRIILQADMSESASCEAGAAAGLKKRVAITGFPLQHPEQAVLGHIDDAGQALPQQLRSRLQQGGRLQVLGASSIHPFHDVANAPTSQAFDNRLSNVVGLARDLDAQFVVTGVIRSLAVEDPSAWGSSVLDRMQRGLGFANRERRLVVDMMVFDGFSGSPVYQQRFSTAGTWDIRAGESDSFGSAGFWQSDYGQAVSASLDEMTLAITDAIRCQPFITRVARVEGKRVTLAAGATAGLRPGDELDLYRSSRYFDAPGAAPELRDSHASVTLNSVHPDFSNGDMPVTGALVNIQRGDMAIIW</sequence>
<evidence type="ECO:0000313" key="5">
    <source>
        <dbReference type="EMBL" id="SDW12122.1"/>
    </source>
</evidence>